<proteinExistence type="predicted"/>
<evidence type="ECO:0000313" key="4">
    <source>
        <dbReference type="Proteomes" id="UP000063699"/>
    </source>
</evidence>
<keyword evidence="2" id="KW-0472">Membrane</keyword>
<dbReference type="Proteomes" id="UP000063699">
    <property type="component" value="Chromosome"/>
</dbReference>
<keyword evidence="2" id="KW-1133">Transmembrane helix</keyword>
<keyword evidence="2" id="KW-0812">Transmembrane</keyword>
<dbReference type="KEGG" id="kphy:AOZ06_10290"/>
<evidence type="ECO:0000256" key="2">
    <source>
        <dbReference type="SAM" id="Phobius"/>
    </source>
</evidence>
<feature type="region of interest" description="Disordered" evidence="1">
    <location>
        <begin position="60"/>
        <end position="81"/>
    </location>
</feature>
<evidence type="ECO:0000313" key="3">
    <source>
        <dbReference type="EMBL" id="ALG07257.1"/>
    </source>
</evidence>
<keyword evidence="4" id="KW-1185">Reference proteome</keyword>
<dbReference type="EMBL" id="CP012752">
    <property type="protein sequence ID" value="ALG07257.1"/>
    <property type="molecule type" value="Genomic_DNA"/>
</dbReference>
<dbReference type="AlphaFoldDB" id="A0A0N9HW32"/>
<name>A0A0N9HW32_9PSEU</name>
<protein>
    <submittedName>
        <fullName evidence="3">Uncharacterized protein</fullName>
    </submittedName>
</protein>
<organism evidence="3 4">
    <name type="scientific">Kibdelosporangium phytohabitans</name>
    <dbReference type="NCBI Taxonomy" id="860235"/>
    <lineage>
        <taxon>Bacteria</taxon>
        <taxon>Bacillati</taxon>
        <taxon>Actinomycetota</taxon>
        <taxon>Actinomycetes</taxon>
        <taxon>Pseudonocardiales</taxon>
        <taxon>Pseudonocardiaceae</taxon>
        <taxon>Kibdelosporangium</taxon>
    </lineage>
</organism>
<feature type="transmembrane region" description="Helical" evidence="2">
    <location>
        <begin position="21"/>
        <end position="43"/>
    </location>
</feature>
<sequence>MLAVANFLRVVLPGFVTSEEVWLSGSVIVTLPLGVLGAAFLLWKHREWFDKWVPVGFRDKPETRTEPAPLNLEPAESQQPA</sequence>
<gene>
    <name evidence="3" type="ORF">AOZ06_10290</name>
</gene>
<reference evidence="3 4" key="1">
    <citation type="submission" date="2015-07" db="EMBL/GenBank/DDBJ databases">
        <title>Genome sequencing of Kibdelosporangium phytohabitans.</title>
        <authorList>
            <person name="Qin S."/>
            <person name="Xing K."/>
        </authorList>
    </citation>
    <scope>NUCLEOTIDE SEQUENCE [LARGE SCALE GENOMIC DNA]</scope>
    <source>
        <strain evidence="3 4">KLBMP1111</strain>
    </source>
</reference>
<evidence type="ECO:0000256" key="1">
    <source>
        <dbReference type="SAM" id="MobiDB-lite"/>
    </source>
</evidence>
<accession>A0A0N9HW32</accession>